<dbReference type="Gene3D" id="3.40.50.300">
    <property type="entry name" value="P-loop containing nucleotide triphosphate hydrolases"/>
    <property type="match status" value="1"/>
</dbReference>
<evidence type="ECO:0000256" key="1">
    <source>
        <dbReference type="SAM" id="MobiDB-lite"/>
    </source>
</evidence>
<dbReference type="AlphaFoldDB" id="A0A0J6W8K8"/>
<dbReference type="Proteomes" id="UP000036313">
    <property type="component" value="Unassembled WGS sequence"/>
</dbReference>
<feature type="compositionally biased region" description="Basic and acidic residues" evidence="1">
    <location>
        <begin position="202"/>
        <end position="211"/>
    </location>
</feature>
<dbReference type="InterPro" id="IPR027417">
    <property type="entry name" value="P-loop_NTPase"/>
</dbReference>
<dbReference type="Pfam" id="PF02492">
    <property type="entry name" value="cobW"/>
    <property type="match status" value="1"/>
</dbReference>
<dbReference type="Pfam" id="PF07683">
    <property type="entry name" value="CobW_C"/>
    <property type="match status" value="1"/>
</dbReference>
<accession>A0A0J6W8K8</accession>
<reference evidence="3 4" key="1">
    <citation type="journal article" date="2015" name="Genome Biol. Evol.">
        <title>Characterization of Three Mycobacterium spp. with Potential Use in Bioremediation by Genome Sequencing and Comparative Genomics.</title>
        <authorList>
            <person name="Das S."/>
            <person name="Pettersson B.M."/>
            <person name="Behra P.R."/>
            <person name="Ramesh M."/>
            <person name="Dasgupta S."/>
            <person name="Bhattacharya A."/>
            <person name="Kirsebom L.A."/>
        </authorList>
    </citation>
    <scope>NUCLEOTIDE SEQUENCE [LARGE SCALE GENOMIC DNA]</scope>
    <source>
        <strain evidence="3 4">DSM 44075</strain>
    </source>
</reference>
<dbReference type="SUPFAM" id="SSF90002">
    <property type="entry name" value="Hypothetical protein YjiA, C-terminal domain"/>
    <property type="match status" value="1"/>
</dbReference>
<dbReference type="InterPro" id="IPR011629">
    <property type="entry name" value="CobW-like_C"/>
</dbReference>
<dbReference type="InterPro" id="IPR003495">
    <property type="entry name" value="CobW/HypB/UreG_nucleotide-bd"/>
</dbReference>
<dbReference type="PATRIC" id="fig|1807.14.peg.1343"/>
<name>A0A0J6W8K8_9MYCO</name>
<feature type="region of interest" description="Disordered" evidence="1">
    <location>
        <begin position="368"/>
        <end position="387"/>
    </location>
</feature>
<dbReference type="PANTHER" id="PTHR43603:SF1">
    <property type="entry name" value="ZINC-REGULATED GTPASE METALLOPROTEIN ACTIVATOR 1"/>
    <property type="match status" value="1"/>
</dbReference>
<dbReference type="NCBIfam" id="NF047431">
    <property type="entry name" value="hiber_recruit"/>
    <property type="match status" value="1"/>
</dbReference>
<dbReference type="InterPro" id="IPR051927">
    <property type="entry name" value="Zn_Chap_cDPG_Synth"/>
</dbReference>
<evidence type="ECO:0000259" key="2">
    <source>
        <dbReference type="SMART" id="SM00833"/>
    </source>
</evidence>
<comment type="caution">
    <text evidence="3">The sequence shown here is derived from an EMBL/GenBank/DDBJ whole genome shotgun (WGS) entry which is preliminary data.</text>
</comment>
<proteinExistence type="predicted"/>
<gene>
    <name evidence="3" type="primary">yciC_2</name>
    <name evidence="3" type="ORF">MOBUDSM44075_01332</name>
</gene>
<sequence length="387" mass="41752">MRTPVIVVAGHNSAAGTAEITRVLLERPGTLAVEHDFDGHVVHRTTTSIQRGITVKADAVLELTNCCLSCTVREDLLAHLCHLHRRGGVERIVVRLAPWLEPAPVCAAIAHSTAASELSVAAVLTAVDTDTWLPHALGEDELADGRTVAQVVVGQVEFADVAVLSAPDRETLAVVRRLAPRARITVGADRLELALAHLESDARRGRGDDPHASLLAGQPPLDPDGRVGLVEFTARRPFHPDRLHDALDVLLDGVVRSRGRLWVANRPDRVMWLESAGGGLLVTNAGKWLAAMTSRETAYVNPERRAMAALMWDPRHGDRHTSLAVLTCGAGDRDITRALNDALLADDEMSREHEWSGYADPFGDWHADPCGEAVSTSAGEEESGAER</sequence>
<evidence type="ECO:0000313" key="3">
    <source>
        <dbReference type="EMBL" id="KMO79530.1"/>
    </source>
</evidence>
<dbReference type="SMART" id="SM00833">
    <property type="entry name" value="CobW_C"/>
    <property type="match status" value="1"/>
</dbReference>
<dbReference type="EMBL" id="JYNU01000007">
    <property type="protein sequence ID" value="KMO79530.1"/>
    <property type="molecule type" value="Genomic_DNA"/>
</dbReference>
<feature type="region of interest" description="Disordered" evidence="1">
    <location>
        <begin position="202"/>
        <end position="222"/>
    </location>
</feature>
<organism evidence="3 4">
    <name type="scientific">Mycolicibacterium obuense</name>
    <dbReference type="NCBI Taxonomy" id="1807"/>
    <lineage>
        <taxon>Bacteria</taxon>
        <taxon>Bacillati</taxon>
        <taxon>Actinomycetota</taxon>
        <taxon>Actinomycetes</taxon>
        <taxon>Mycobacteriales</taxon>
        <taxon>Mycobacteriaceae</taxon>
        <taxon>Mycolicibacterium</taxon>
    </lineage>
</organism>
<protein>
    <submittedName>
        <fullName evidence="3">Putative metal chaperone YciC</fullName>
    </submittedName>
</protein>
<evidence type="ECO:0000313" key="4">
    <source>
        <dbReference type="Proteomes" id="UP000036313"/>
    </source>
</evidence>
<dbReference type="RefSeq" id="WP_048422565.1">
    <property type="nucleotide sequence ID" value="NZ_JYNU01000007.1"/>
</dbReference>
<feature type="domain" description="CobW C-terminal" evidence="2">
    <location>
        <begin position="227"/>
        <end position="343"/>
    </location>
</feature>
<dbReference type="PANTHER" id="PTHR43603">
    <property type="entry name" value="COBW DOMAIN-CONTAINING PROTEIN DDB_G0274527"/>
    <property type="match status" value="1"/>
</dbReference>